<proteinExistence type="predicted"/>
<reference evidence="1" key="1">
    <citation type="submission" date="2021-02" db="EMBL/GenBank/DDBJ databases">
        <authorList>
            <person name="Nowell W R."/>
        </authorList>
    </citation>
    <scope>NUCLEOTIDE SEQUENCE</scope>
</reference>
<accession>A0A814K8M1</accession>
<dbReference type="AlphaFoldDB" id="A0A814K8M1"/>
<dbReference type="Proteomes" id="UP000663852">
    <property type="component" value="Unassembled WGS sequence"/>
</dbReference>
<protein>
    <submittedName>
        <fullName evidence="1">Uncharacterized protein</fullName>
    </submittedName>
</protein>
<dbReference type="OrthoDB" id="10047900at2759"/>
<name>A0A814K8M1_ADIRI</name>
<organism evidence="1 2">
    <name type="scientific">Adineta ricciae</name>
    <name type="common">Rotifer</name>
    <dbReference type="NCBI Taxonomy" id="249248"/>
    <lineage>
        <taxon>Eukaryota</taxon>
        <taxon>Metazoa</taxon>
        <taxon>Spiralia</taxon>
        <taxon>Gnathifera</taxon>
        <taxon>Rotifera</taxon>
        <taxon>Eurotatoria</taxon>
        <taxon>Bdelloidea</taxon>
        <taxon>Adinetida</taxon>
        <taxon>Adinetidae</taxon>
        <taxon>Adineta</taxon>
    </lineage>
</organism>
<dbReference type="EMBL" id="CAJNOJ010000077">
    <property type="protein sequence ID" value="CAF1048462.1"/>
    <property type="molecule type" value="Genomic_DNA"/>
</dbReference>
<evidence type="ECO:0000313" key="1">
    <source>
        <dbReference type="EMBL" id="CAF1048462.1"/>
    </source>
</evidence>
<evidence type="ECO:0000313" key="2">
    <source>
        <dbReference type="Proteomes" id="UP000663852"/>
    </source>
</evidence>
<comment type="caution">
    <text evidence="1">The sequence shown here is derived from an EMBL/GenBank/DDBJ whole genome shotgun (WGS) entry which is preliminary data.</text>
</comment>
<sequence length="820" mass="94271">MKSNKKRPASRSSSPPSAAFPLITQTGLFQCYEFLAPNEYSDKTFGLLAFLIRNSVGEINFSSIMDEIERRTQSGIPLDYAKALEEKRLSLPMIEASVEKCLMLNRLIAYINQNTATFLPLISDIRLDMKLKIIDQSPNQTVTYPNDFRQRELDFNRRRTAQDMRRLFYISHQEAKEPPSLIHLQNRVTEHLTYITDYKMRNDLKFRETGISELPNILSNSFIIVSQPRFGANPVVIYDRKPGSAEYTVRVSVTIVSLLHDFIQSHPNFIDLYDIELSLWPLSTHYKLDESQTLPWKTCQIQISPDDKPRMIQYAELTSVTILPSNKNNPRMHFSETLHSLKFAIKVHVHLNEYKYSQIYQIPLESSSFVITSHHNHIPHMLSRVILDDIRRFSKTTTIDVNTIKNFLLRYFKQRTGVVPAECLKNYLEYELKRAQNERRSFHTLEDVFLDFVVPFVHQVEFMAKHPILSMFYADGLFLGICNSDRAAECMINSSDLHAPIVDLRMNSIKIEYKSIASSPAANRSVKPYLCAVRVDIYNKRTNKFQYRTFDTNNLSNDIVKFVTTAHAERASHIRVLANIDNSNSMKNYRLFTDFDEYYHERLHEIYRTNEKYKPITNFILNVENGDDPGDGSAVGASNDHLVSSTPHTDLAEMFADNPYSIPPSATPPSIYDHMAYASPTRDYSTASIAQSNSLMENISSPSNSQHSQPLSHEYLLQYTLSQPELLTEILRHVNIQTQSQQQLQSTSFPNQPGHERTYGQYQQSPIIPNLQNRVQSNATCAQLHPAPETISNQSMTHQTPSMSIDEDLINFDEFLASPN</sequence>
<gene>
    <name evidence="1" type="ORF">EDS130_LOCUS17300</name>
</gene>